<dbReference type="GO" id="GO:0045053">
    <property type="term" value="P:protein retention in Golgi apparatus"/>
    <property type="evidence" value="ECO:0007669"/>
    <property type="project" value="TreeGrafter"/>
</dbReference>
<sequence>MLRRHQSEKSDANDHILHVAVVLLPTSSSVRQVKYLSIVLQPLDLNLDEETLMRIVPFWRRSLSDSSTPRQQYYFDHFEIHPIKIVASFLPGDSHYRYDSTQETLRSLLHSVIKIPAIQRKTVELNGVLVTHALITLRELTIKCAQHYSWYAMRAIYIAKGSPLLPPAFASIFDDLASSSLDVFFDPSRGLLNLPGVTLGTLKLISKFIDNKGFSGTKRYFGDLGKTLKTAGSNVLFAAVTEISDSVLKGAEASGFNGMVHGFHHGILKLAMEPSLLSSAFMEGGPDRKIKLDRSPGVDELYIEGYLQAMLDTMYKQEYLRVRVFENQVVLKNLPPSSSLIDEIMENVKSFLASKALLKGEPSTAYSLRHIRGEGEWRLGPTILTLCEHLFVSFMIRLLRKQSGKVMSRIKWKDKLKADEEKAIVPSTSGEEQKVRLIWKWGIGKFVLSGIIAYIDGRLCRNIPNPLARRIVSGFLLSFLDQSDDKTK</sequence>
<proteinExistence type="predicted"/>
<reference evidence="2" key="1">
    <citation type="journal article" date="2018" name="Gigascience">
        <title>Genome assembly of the Pink Ipe (Handroanthus impetiginosus, Bignoniaceae), a highly valued, ecologically keystone Neotropical timber forest tree.</title>
        <authorList>
            <person name="Silva-Junior O.B."/>
            <person name="Grattapaglia D."/>
            <person name="Novaes E."/>
            <person name="Collevatti R.G."/>
        </authorList>
    </citation>
    <scope>NUCLEOTIDE SEQUENCE [LARGE SCALE GENOMIC DNA]</scope>
    <source>
        <strain evidence="2">cv. UFG-1</strain>
    </source>
</reference>
<evidence type="ECO:0000313" key="2">
    <source>
        <dbReference type="Proteomes" id="UP000231279"/>
    </source>
</evidence>
<gene>
    <name evidence="1" type="ORF">CDL12_23341</name>
</gene>
<dbReference type="PANTHER" id="PTHR16166">
    <property type="entry name" value="VACUOLAR PROTEIN SORTING-ASSOCIATED PROTEIN VPS13"/>
    <property type="match status" value="1"/>
</dbReference>
<accession>A0A2G9GFR0</accession>
<dbReference type="OrthoDB" id="428159at2759"/>
<dbReference type="Proteomes" id="UP000231279">
    <property type="component" value="Unassembled WGS sequence"/>
</dbReference>
<dbReference type="GO" id="GO:0006623">
    <property type="term" value="P:protein targeting to vacuole"/>
    <property type="evidence" value="ECO:0007669"/>
    <property type="project" value="TreeGrafter"/>
</dbReference>
<dbReference type="STRING" id="429701.A0A2G9GFR0"/>
<keyword evidence="2" id="KW-1185">Reference proteome</keyword>
<dbReference type="PANTHER" id="PTHR16166:SF130">
    <property type="entry name" value="PROTEIN SORTING-ASSOCIATED PROTEIN, PUTATIVE (DUF1162)-RELATED"/>
    <property type="match status" value="1"/>
</dbReference>
<name>A0A2G9GFR0_9LAMI</name>
<dbReference type="AlphaFoldDB" id="A0A2G9GFR0"/>
<protein>
    <submittedName>
        <fullName evidence="1">Uncharacterized protein</fullName>
    </submittedName>
</protein>
<dbReference type="EMBL" id="NKXS01005271">
    <property type="protein sequence ID" value="PIN04126.1"/>
    <property type="molecule type" value="Genomic_DNA"/>
</dbReference>
<organism evidence="1 2">
    <name type="scientific">Handroanthus impetiginosus</name>
    <dbReference type="NCBI Taxonomy" id="429701"/>
    <lineage>
        <taxon>Eukaryota</taxon>
        <taxon>Viridiplantae</taxon>
        <taxon>Streptophyta</taxon>
        <taxon>Embryophyta</taxon>
        <taxon>Tracheophyta</taxon>
        <taxon>Spermatophyta</taxon>
        <taxon>Magnoliopsida</taxon>
        <taxon>eudicotyledons</taxon>
        <taxon>Gunneridae</taxon>
        <taxon>Pentapetalae</taxon>
        <taxon>asterids</taxon>
        <taxon>lamiids</taxon>
        <taxon>Lamiales</taxon>
        <taxon>Bignoniaceae</taxon>
        <taxon>Crescentiina</taxon>
        <taxon>Tabebuia alliance</taxon>
        <taxon>Handroanthus</taxon>
    </lineage>
</organism>
<dbReference type="InterPro" id="IPR026847">
    <property type="entry name" value="VPS13"/>
</dbReference>
<evidence type="ECO:0000313" key="1">
    <source>
        <dbReference type="EMBL" id="PIN04126.1"/>
    </source>
</evidence>
<comment type="caution">
    <text evidence="1">The sequence shown here is derived from an EMBL/GenBank/DDBJ whole genome shotgun (WGS) entry which is preliminary data.</text>
</comment>